<dbReference type="VEuPathDB" id="FungiDB:PV08_05115"/>
<dbReference type="HOGENOM" id="CLU_010194_9_0_1"/>
<dbReference type="SUPFAM" id="SSF51735">
    <property type="entry name" value="NAD(P)-binding Rossmann-fold domains"/>
    <property type="match status" value="1"/>
</dbReference>
<name>A0A0D2BH23_9EURO</name>
<dbReference type="Proteomes" id="UP000053328">
    <property type="component" value="Unassembled WGS sequence"/>
</dbReference>
<organism evidence="3 4">
    <name type="scientific">Exophiala spinifera</name>
    <dbReference type="NCBI Taxonomy" id="91928"/>
    <lineage>
        <taxon>Eukaryota</taxon>
        <taxon>Fungi</taxon>
        <taxon>Dikarya</taxon>
        <taxon>Ascomycota</taxon>
        <taxon>Pezizomycotina</taxon>
        <taxon>Eurotiomycetes</taxon>
        <taxon>Chaetothyriomycetidae</taxon>
        <taxon>Chaetothyriales</taxon>
        <taxon>Herpotrichiellaceae</taxon>
        <taxon>Exophiala</taxon>
    </lineage>
</organism>
<dbReference type="GO" id="GO:0005737">
    <property type="term" value="C:cytoplasm"/>
    <property type="evidence" value="ECO:0007669"/>
    <property type="project" value="TreeGrafter"/>
</dbReference>
<evidence type="ECO:0000313" key="3">
    <source>
        <dbReference type="EMBL" id="KIW17920.1"/>
    </source>
</evidence>
<dbReference type="Pfam" id="PF00106">
    <property type="entry name" value="adh_short"/>
    <property type="match status" value="1"/>
</dbReference>
<dbReference type="InterPro" id="IPR036291">
    <property type="entry name" value="NAD(P)-bd_dom_sf"/>
</dbReference>
<dbReference type="GO" id="GO:0019748">
    <property type="term" value="P:secondary metabolic process"/>
    <property type="evidence" value="ECO:0007669"/>
    <property type="project" value="TreeGrafter"/>
</dbReference>
<gene>
    <name evidence="3" type="ORF">PV08_05115</name>
</gene>
<sequence>MADNKKIILITGANSGIGLDTAHALVSASANNHVIMACRDKSKGDKALESLKSSPSSSSSSGAALLGTLSLLELDITMDDSISAAVATVTADFGRLDVLINNAGIMNIRPSSRRADLLSTYNTNAASPLIFTEQMLPLLKKSADPRVINVSSGLGSVTDKYDPESQYYKVPGEPYRMSKAAMNMATACMYASYKDWGCKVWSFDPGFVVTNLSGVENRGRRVSMGAESSETSAKGLREIVDGLRDGEVGIFIGREGSTLPW</sequence>
<dbReference type="PRINTS" id="PR00080">
    <property type="entry name" value="SDRFAMILY"/>
</dbReference>
<dbReference type="Gene3D" id="3.40.50.720">
    <property type="entry name" value="NAD(P)-binding Rossmann-like Domain"/>
    <property type="match status" value="1"/>
</dbReference>
<dbReference type="PANTHER" id="PTHR43544:SF32">
    <property type="entry name" value="CHAIN DEHYDROGENASE, PUTATIVE (AFU_ORTHOLOGUE AFUA_5G01530)-RELATED"/>
    <property type="match status" value="1"/>
</dbReference>
<dbReference type="OrthoDB" id="1933717at2759"/>
<dbReference type="AlphaFoldDB" id="A0A0D2BH23"/>
<dbReference type="PRINTS" id="PR00081">
    <property type="entry name" value="GDHRDH"/>
</dbReference>
<comment type="similarity">
    <text evidence="1 2">Belongs to the short-chain dehydrogenases/reductases (SDR) family.</text>
</comment>
<evidence type="ECO:0000256" key="1">
    <source>
        <dbReference type="ARBA" id="ARBA00006484"/>
    </source>
</evidence>
<dbReference type="RefSeq" id="XP_016238136.1">
    <property type="nucleotide sequence ID" value="XM_016379459.1"/>
</dbReference>
<proteinExistence type="inferred from homology"/>
<dbReference type="GO" id="GO:0016491">
    <property type="term" value="F:oxidoreductase activity"/>
    <property type="evidence" value="ECO:0007669"/>
    <property type="project" value="TreeGrafter"/>
</dbReference>
<dbReference type="InterPro" id="IPR051468">
    <property type="entry name" value="Fungal_SecMetab_SDRs"/>
</dbReference>
<dbReference type="GeneID" id="27332198"/>
<evidence type="ECO:0008006" key="5">
    <source>
        <dbReference type="Google" id="ProtNLM"/>
    </source>
</evidence>
<evidence type="ECO:0000256" key="2">
    <source>
        <dbReference type="RuleBase" id="RU000363"/>
    </source>
</evidence>
<dbReference type="PANTHER" id="PTHR43544">
    <property type="entry name" value="SHORT-CHAIN DEHYDROGENASE/REDUCTASE"/>
    <property type="match status" value="1"/>
</dbReference>
<dbReference type="EMBL" id="KN847494">
    <property type="protein sequence ID" value="KIW17920.1"/>
    <property type="molecule type" value="Genomic_DNA"/>
</dbReference>
<keyword evidence="4" id="KW-1185">Reference proteome</keyword>
<evidence type="ECO:0000313" key="4">
    <source>
        <dbReference type="Proteomes" id="UP000053328"/>
    </source>
</evidence>
<protein>
    <recommendedName>
        <fullName evidence="5">Short chain dehydrogenase</fullName>
    </recommendedName>
</protein>
<dbReference type="InterPro" id="IPR002347">
    <property type="entry name" value="SDR_fam"/>
</dbReference>
<reference evidence="3 4" key="1">
    <citation type="submission" date="2015-01" db="EMBL/GenBank/DDBJ databases">
        <title>The Genome Sequence of Exophiala spinifera CBS89968.</title>
        <authorList>
            <consortium name="The Broad Institute Genomics Platform"/>
            <person name="Cuomo C."/>
            <person name="de Hoog S."/>
            <person name="Gorbushina A."/>
            <person name="Stielow B."/>
            <person name="Teixiera M."/>
            <person name="Abouelleil A."/>
            <person name="Chapman S.B."/>
            <person name="Priest M."/>
            <person name="Young S.K."/>
            <person name="Wortman J."/>
            <person name="Nusbaum C."/>
            <person name="Birren B."/>
        </authorList>
    </citation>
    <scope>NUCLEOTIDE SEQUENCE [LARGE SCALE GENOMIC DNA]</scope>
    <source>
        <strain evidence="3 4">CBS 89968</strain>
    </source>
</reference>
<accession>A0A0D2BH23</accession>